<proteinExistence type="predicted"/>
<evidence type="ECO:0000256" key="1">
    <source>
        <dbReference type="SAM" id="Phobius"/>
    </source>
</evidence>
<feature type="transmembrane region" description="Helical" evidence="1">
    <location>
        <begin position="189"/>
        <end position="211"/>
    </location>
</feature>
<keyword evidence="3" id="KW-1185">Reference proteome</keyword>
<dbReference type="Proteomes" id="UP000466388">
    <property type="component" value="Unassembled WGS sequence"/>
</dbReference>
<feature type="transmembrane region" description="Helical" evidence="1">
    <location>
        <begin position="101"/>
        <end position="127"/>
    </location>
</feature>
<feature type="transmembrane region" description="Helical" evidence="1">
    <location>
        <begin position="30"/>
        <end position="50"/>
    </location>
</feature>
<feature type="transmembrane region" description="Helical" evidence="1">
    <location>
        <begin position="57"/>
        <end position="77"/>
    </location>
</feature>
<evidence type="ECO:0000313" key="3">
    <source>
        <dbReference type="Proteomes" id="UP000466388"/>
    </source>
</evidence>
<dbReference type="InterPro" id="IPR009793">
    <property type="entry name" value="DUF1361"/>
</dbReference>
<evidence type="ECO:0000313" key="2">
    <source>
        <dbReference type="EMBL" id="MTV82464.1"/>
    </source>
</evidence>
<gene>
    <name evidence="2" type="ORF">GM612_07335</name>
</gene>
<keyword evidence="1" id="KW-0812">Transmembrane</keyword>
<keyword evidence="1" id="KW-1133">Transmembrane helix</keyword>
<name>A0A7X2XVM7_9LACO</name>
<reference evidence="2 3" key="1">
    <citation type="submission" date="2019-11" db="EMBL/GenBank/DDBJ databases">
        <title>Lactobacillus sp. nov. CRM56-3, isolated from fermented tea leaves.</title>
        <authorList>
            <person name="Phuengjayaem S."/>
            <person name="Tanasupawat S."/>
        </authorList>
    </citation>
    <scope>NUCLEOTIDE SEQUENCE [LARGE SCALE GENOMIC DNA]</scope>
    <source>
        <strain evidence="2 3">CRM56-3</strain>
    </source>
</reference>
<keyword evidence="1" id="KW-0472">Membrane</keyword>
<comment type="caution">
    <text evidence="2">The sequence shown here is derived from an EMBL/GenBank/DDBJ whole genome shotgun (WGS) entry which is preliminary data.</text>
</comment>
<sequence>MAGHARWQIRAFLVLWLIFLWRFAHEPFTFLILNTFLGYLPIEISFHLTAQRPRNRLAFWLLVLLWLVFYPNAPYLLTDLFHLSLLNPYGVDGLLRLDLHVWIYFTYELISVLFCVILGFWSLNYVASIITKRFLHGSVWLQMILVLVLTFLSSVGIYVGRFLRIHTVYLFISPELIISRLLHMWTPTMLVFVGLMTLIQLIAYWLVYLAFHDRLVVDNTGSQSKN</sequence>
<dbReference type="Pfam" id="PF07099">
    <property type="entry name" value="DUF1361"/>
    <property type="match status" value="1"/>
</dbReference>
<protein>
    <submittedName>
        <fullName evidence="2">DUF1361 domain-containing protein</fullName>
    </submittedName>
</protein>
<organism evidence="2 3">
    <name type="scientific">Secundilactobacillus folii</name>
    <dbReference type="NCBI Taxonomy" id="2678357"/>
    <lineage>
        <taxon>Bacteria</taxon>
        <taxon>Bacillati</taxon>
        <taxon>Bacillota</taxon>
        <taxon>Bacilli</taxon>
        <taxon>Lactobacillales</taxon>
        <taxon>Lactobacillaceae</taxon>
        <taxon>Secundilactobacillus</taxon>
    </lineage>
</organism>
<feature type="transmembrane region" description="Helical" evidence="1">
    <location>
        <begin position="7"/>
        <end position="24"/>
    </location>
</feature>
<dbReference type="EMBL" id="WNJO01000007">
    <property type="protein sequence ID" value="MTV82464.1"/>
    <property type="molecule type" value="Genomic_DNA"/>
</dbReference>
<dbReference type="RefSeq" id="WP_155431733.1">
    <property type="nucleotide sequence ID" value="NZ_WNJO01000007.1"/>
</dbReference>
<dbReference type="AlphaFoldDB" id="A0A7X2XVM7"/>
<feature type="transmembrane region" description="Helical" evidence="1">
    <location>
        <begin position="139"/>
        <end position="159"/>
    </location>
</feature>
<accession>A0A7X2XVM7</accession>